<evidence type="ECO:0000256" key="9">
    <source>
        <dbReference type="ARBA" id="ARBA00038271"/>
    </source>
</evidence>
<keyword evidence="5" id="KW-0808">Transferase</keyword>
<keyword evidence="8" id="KW-0067">ATP-binding</keyword>
<evidence type="ECO:0000256" key="1">
    <source>
        <dbReference type="ARBA" id="ARBA00009903"/>
    </source>
</evidence>
<evidence type="ECO:0000256" key="3">
    <source>
        <dbReference type="ARBA" id="ARBA00022527"/>
    </source>
</evidence>
<keyword evidence="4" id="KW-0597">Phosphoprotein</keyword>
<evidence type="ECO:0000256" key="2">
    <source>
        <dbReference type="ARBA" id="ARBA00012513"/>
    </source>
</evidence>
<comment type="similarity">
    <text evidence="1">Belongs to the protein kinase superfamily. AGC Ser/Thr protein kinase family.</text>
</comment>
<proteinExistence type="inferred from homology"/>
<evidence type="ECO:0000259" key="14">
    <source>
        <dbReference type="PROSITE" id="PS51285"/>
    </source>
</evidence>
<dbReference type="InterPro" id="IPR000961">
    <property type="entry name" value="AGC-kinase_C"/>
</dbReference>
<feature type="compositionally biased region" description="Basic and acidic residues" evidence="12">
    <location>
        <begin position="45"/>
        <end position="54"/>
    </location>
</feature>
<evidence type="ECO:0000256" key="11">
    <source>
        <dbReference type="ARBA" id="ARBA00048679"/>
    </source>
</evidence>
<feature type="region of interest" description="Disordered" evidence="12">
    <location>
        <begin position="287"/>
        <end position="324"/>
    </location>
</feature>
<dbReference type="EMBL" id="JAEFCI010002743">
    <property type="protein sequence ID" value="KAG5462028.1"/>
    <property type="molecule type" value="Genomic_DNA"/>
</dbReference>
<keyword evidence="6" id="KW-0547">Nucleotide-binding</keyword>
<reference evidence="15 16" key="1">
    <citation type="journal article" name="Sci. Rep.">
        <title>Genome-scale phylogenetic analyses confirm Olpidium as the closest living zoosporic fungus to the non-flagellated, terrestrial fungi.</title>
        <authorList>
            <person name="Chang Y."/>
            <person name="Rochon D."/>
            <person name="Sekimoto S."/>
            <person name="Wang Y."/>
            <person name="Chovatia M."/>
            <person name="Sandor L."/>
            <person name="Salamov A."/>
            <person name="Grigoriev I.V."/>
            <person name="Stajich J.E."/>
            <person name="Spatafora J.W."/>
        </authorList>
    </citation>
    <scope>NUCLEOTIDE SEQUENCE [LARGE SCALE GENOMIC DNA]</scope>
    <source>
        <strain evidence="15">S191</strain>
    </source>
</reference>
<evidence type="ECO:0000313" key="15">
    <source>
        <dbReference type="EMBL" id="KAG5462028.1"/>
    </source>
</evidence>
<evidence type="ECO:0000256" key="5">
    <source>
        <dbReference type="ARBA" id="ARBA00022679"/>
    </source>
</evidence>
<dbReference type="Proteomes" id="UP000673691">
    <property type="component" value="Unassembled WGS sequence"/>
</dbReference>
<feature type="domain" description="Protein kinase" evidence="13">
    <location>
        <begin position="1"/>
        <end position="206"/>
    </location>
</feature>
<keyword evidence="16" id="KW-1185">Reference proteome</keyword>
<evidence type="ECO:0000256" key="8">
    <source>
        <dbReference type="ARBA" id="ARBA00022840"/>
    </source>
</evidence>
<evidence type="ECO:0000256" key="12">
    <source>
        <dbReference type="SAM" id="MobiDB-lite"/>
    </source>
</evidence>
<dbReference type="InterPro" id="IPR017892">
    <property type="entry name" value="Pkinase_C"/>
</dbReference>
<dbReference type="PANTHER" id="PTHR22988">
    <property type="entry name" value="MYOTONIC DYSTROPHY S/T KINASE-RELATED"/>
    <property type="match status" value="1"/>
</dbReference>
<dbReference type="AlphaFoldDB" id="A0A8H7ZYT0"/>
<dbReference type="InterPro" id="IPR000719">
    <property type="entry name" value="Prot_kinase_dom"/>
</dbReference>
<evidence type="ECO:0000313" key="16">
    <source>
        <dbReference type="Proteomes" id="UP000673691"/>
    </source>
</evidence>
<gene>
    <name evidence="15" type="ORF">BJ554DRAFT_5689</name>
</gene>
<keyword evidence="7" id="KW-0418">Kinase</keyword>
<sequence length="324" mass="36130">PDNFLFDEYGHLRLSDFGLATDFHWAHDSAYYEAHRREVNAMAEADKRADEREGVAGVTDDEATSTQGGEEVPRMNKILEWREERRRKIAYSVVGTNNYIAPEVLRGTGYDKGCDWWSLGVIIFEMLYGYPPFCSKSRQNTKAKILNWRQNLVFPAAPRVSREARNLIENLICDRAQRLGCLPADPSDPTNTGLGDAHDIKAHPWFRGLNWDRQLTAPAYFVPKLRSETDTRYFDEVEADETIPPEDAPPEGGGGGGEDDSNNPDAAVFDVRKNLAFVGFTYRAVNKPRKGRDQNVGGGVYHLAAASGPPAFDTDGDGGRPSNM</sequence>
<protein>
    <recommendedName>
        <fullName evidence="2">non-specific serine/threonine protein kinase</fullName>
        <ecNumber evidence="2">2.7.11.1</ecNumber>
    </recommendedName>
</protein>
<comment type="similarity">
    <text evidence="9">Belongs to the protein kinase superfamily. STE Ser/Thr protein kinase family. COT1 subfamily.</text>
</comment>
<dbReference type="PANTHER" id="PTHR22988:SF76">
    <property type="entry name" value="CHROMOSOME UNDETERMINED SCAFFOLD_135, WHOLE GENOME SHOTGUN SEQUENCE"/>
    <property type="match status" value="1"/>
</dbReference>
<feature type="domain" description="AGC-kinase C-terminal" evidence="14">
    <location>
        <begin position="207"/>
        <end position="292"/>
    </location>
</feature>
<dbReference type="Pfam" id="PF00433">
    <property type="entry name" value="Pkinase_C"/>
    <property type="match status" value="1"/>
</dbReference>
<dbReference type="SMART" id="SM00133">
    <property type="entry name" value="S_TK_X"/>
    <property type="match status" value="1"/>
</dbReference>
<dbReference type="PROSITE" id="PS50011">
    <property type="entry name" value="PROTEIN_KINASE_DOM"/>
    <property type="match status" value="1"/>
</dbReference>
<evidence type="ECO:0000259" key="13">
    <source>
        <dbReference type="PROSITE" id="PS50011"/>
    </source>
</evidence>
<feature type="region of interest" description="Disordered" evidence="12">
    <location>
        <begin position="236"/>
        <end position="266"/>
    </location>
</feature>
<name>A0A8H7ZYT0_9FUNG</name>
<keyword evidence="3" id="KW-0723">Serine/threonine-protein kinase</keyword>
<dbReference type="OrthoDB" id="3638488at2759"/>
<feature type="region of interest" description="Disordered" evidence="12">
    <location>
        <begin position="45"/>
        <end position="71"/>
    </location>
</feature>
<dbReference type="SMART" id="SM00220">
    <property type="entry name" value="S_TKc"/>
    <property type="match status" value="1"/>
</dbReference>
<accession>A0A8H7ZYT0</accession>
<dbReference type="PROSITE" id="PS51285">
    <property type="entry name" value="AGC_KINASE_CTER"/>
    <property type="match status" value="1"/>
</dbReference>
<dbReference type="InterPro" id="IPR050839">
    <property type="entry name" value="Rho-assoc_Ser/Thr_Kinase"/>
</dbReference>
<dbReference type="GO" id="GO:0005524">
    <property type="term" value="F:ATP binding"/>
    <property type="evidence" value="ECO:0007669"/>
    <property type="project" value="UniProtKB-KW"/>
</dbReference>
<dbReference type="GO" id="GO:0004674">
    <property type="term" value="F:protein serine/threonine kinase activity"/>
    <property type="evidence" value="ECO:0007669"/>
    <property type="project" value="UniProtKB-KW"/>
</dbReference>
<evidence type="ECO:0000256" key="7">
    <source>
        <dbReference type="ARBA" id="ARBA00022777"/>
    </source>
</evidence>
<dbReference type="SUPFAM" id="SSF56112">
    <property type="entry name" value="Protein kinase-like (PK-like)"/>
    <property type="match status" value="1"/>
</dbReference>
<organism evidence="15 16">
    <name type="scientific">Olpidium bornovanus</name>
    <dbReference type="NCBI Taxonomy" id="278681"/>
    <lineage>
        <taxon>Eukaryota</taxon>
        <taxon>Fungi</taxon>
        <taxon>Fungi incertae sedis</taxon>
        <taxon>Olpidiomycota</taxon>
        <taxon>Olpidiomycotina</taxon>
        <taxon>Olpidiomycetes</taxon>
        <taxon>Olpidiales</taxon>
        <taxon>Olpidiaceae</taxon>
        <taxon>Olpidium</taxon>
    </lineage>
</organism>
<dbReference type="GO" id="GO:0005737">
    <property type="term" value="C:cytoplasm"/>
    <property type="evidence" value="ECO:0007669"/>
    <property type="project" value="UniProtKB-ARBA"/>
</dbReference>
<dbReference type="Gene3D" id="1.10.510.10">
    <property type="entry name" value="Transferase(Phosphotransferase) domain 1"/>
    <property type="match status" value="1"/>
</dbReference>
<evidence type="ECO:0000256" key="4">
    <source>
        <dbReference type="ARBA" id="ARBA00022553"/>
    </source>
</evidence>
<comment type="catalytic activity">
    <reaction evidence="10">
        <text>L-threonyl-[protein] + ATP = O-phospho-L-threonyl-[protein] + ADP + H(+)</text>
        <dbReference type="Rhea" id="RHEA:46608"/>
        <dbReference type="Rhea" id="RHEA-COMP:11060"/>
        <dbReference type="Rhea" id="RHEA-COMP:11605"/>
        <dbReference type="ChEBI" id="CHEBI:15378"/>
        <dbReference type="ChEBI" id="CHEBI:30013"/>
        <dbReference type="ChEBI" id="CHEBI:30616"/>
        <dbReference type="ChEBI" id="CHEBI:61977"/>
        <dbReference type="ChEBI" id="CHEBI:456216"/>
        <dbReference type="EC" id="2.7.11.1"/>
    </reaction>
</comment>
<dbReference type="FunFam" id="1.10.510.10:FF:000057">
    <property type="entry name" value="Non-specific serine/threonine protein kinase"/>
    <property type="match status" value="1"/>
</dbReference>
<dbReference type="InterPro" id="IPR011009">
    <property type="entry name" value="Kinase-like_dom_sf"/>
</dbReference>
<dbReference type="EC" id="2.7.11.1" evidence="2"/>
<comment type="catalytic activity">
    <reaction evidence="11">
        <text>L-seryl-[protein] + ATP = O-phospho-L-seryl-[protein] + ADP + H(+)</text>
        <dbReference type="Rhea" id="RHEA:17989"/>
        <dbReference type="Rhea" id="RHEA-COMP:9863"/>
        <dbReference type="Rhea" id="RHEA-COMP:11604"/>
        <dbReference type="ChEBI" id="CHEBI:15378"/>
        <dbReference type="ChEBI" id="CHEBI:29999"/>
        <dbReference type="ChEBI" id="CHEBI:30616"/>
        <dbReference type="ChEBI" id="CHEBI:83421"/>
        <dbReference type="ChEBI" id="CHEBI:456216"/>
        <dbReference type="EC" id="2.7.11.1"/>
    </reaction>
</comment>
<comment type="caution">
    <text evidence="15">The sequence shown here is derived from an EMBL/GenBank/DDBJ whole genome shotgun (WGS) entry which is preliminary data.</text>
</comment>
<evidence type="ECO:0000256" key="10">
    <source>
        <dbReference type="ARBA" id="ARBA00047899"/>
    </source>
</evidence>
<dbReference type="Pfam" id="PF00069">
    <property type="entry name" value="Pkinase"/>
    <property type="match status" value="1"/>
</dbReference>
<feature type="non-terminal residue" evidence="15">
    <location>
        <position position="1"/>
    </location>
</feature>
<evidence type="ECO:0000256" key="6">
    <source>
        <dbReference type="ARBA" id="ARBA00022741"/>
    </source>
</evidence>